<gene>
    <name evidence="1" type="ORF">XAC301_37880</name>
</gene>
<sequence length="231" mass="25209">MMNAADPWKSLLPKASAENVLAFVVKTFDELRAENPRRFHFGMGEVPLSERLGVRLQNSQAECPVVGHWHYEDRTNVADESDPRRIDLTFQTVRDNAHAISLIFECKKIAAAGSAAKKHEKAYLAEGVDRFAVGSYAPNEPHGFMLGFAEGTKAPYIARLKKLFAEAGKAGACGWDNVGGSAFVAPPAHFAKNAPLSTRHRRRVKSPAGPTITVYHIPLMLTVFPSIKAGG</sequence>
<evidence type="ECO:0000313" key="1">
    <source>
        <dbReference type="EMBL" id="CAE6838116.1"/>
    </source>
</evidence>
<organism evidence="1 2">
    <name type="scientific">Xanthomonas arboricola pv. corylina</name>
    <dbReference type="NCBI Taxonomy" id="487821"/>
    <lineage>
        <taxon>Bacteria</taxon>
        <taxon>Pseudomonadati</taxon>
        <taxon>Pseudomonadota</taxon>
        <taxon>Gammaproteobacteria</taxon>
        <taxon>Lysobacterales</taxon>
        <taxon>Lysobacteraceae</taxon>
        <taxon>Xanthomonas</taxon>
    </lineage>
</organism>
<dbReference type="Proteomes" id="UP000835287">
    <property type="component" value="Chromosome"/>
</dbReference>
<name>A0ABM8SWK4_9XANT</name>
<reference evidence="1 2" key="1">
    <citation type="submission" date="2021-02" db="EMBL/GenBank/DDBJ databases">
        <authorList>
            <person name="Pothier F. J."/>
        </authorList>
    </citation>
    <scope>NUCLEOTIDE SEQUENCE [LARGE SCALE GENOMIC DNA]</scope>
    <source>
        <strain evidence="1 2">301</strain>
    </source>
</reference>
<proteinExistence type="predicted"/>
<dbReference type="EMBL" id="HG992338">
    <property type="protein sequence ID" value="CAE6838116.1"/>
    <property type="molecule type" value="Genomic_DNA"/>
</dbReference>
<dbReference type="EMBL" id="HG992338">
    <property type="protein sequence ID" value="CAE6838136.1"/>
    <property type="molecule type" value="Genomic_DNA"/>
</dbReference>
<evidence type="ECO:0000313" key="2">
    <source>
        <dbReference type="Proteomes" id="UP000835287"/>
    </source>
</evidence>
<protein>
    <recommendedName>
        <fullName evidence="3">Restriction endonuclease</fullName>
    </recommendedName>
</protein>
<keyword evidence="2" id="KW-1185">Reference proteome</keyword>
<evidence type="ECO:0008006" key="3">
    <source>
        <dbReference type="Google" id="ProtNLM"/>
    </source>
</evidence>
<accession>A0ABM8SWK4</accession>